<evidence type="ECO:0000313" key="2">
    <source>
        <dbReference type="Proteomes" id="UP001596116"/>
    </source>
</evidence>
<name>A0ABW1KW52_9PROT</name>
<keyword evidence="2" id="KW-1185">Reference proteome</keyword>
<dbReference type="EMBL" id="JBHPON010000001">
    <property type="protein sequence ID" value="MFC6034267.1"/>
    <property type="molecule type" value="Genomic_DNA"/>
</dbReference>
<organism evidence="1 2">
    <name type="scientific">Hyphococcus aureus</name>
    <dbReference type="NCBI Taxonomy" id="2666033"/>
    <lineage>
        <taxon>Bacteria</taxon>
        <taxon>Pseudomonadati</taxon>
        <taxon>Pseudomonadota</taxon>
        <taxon>Alphaproteobacteria</taxon>
        <taxon>Parvularculales</taxon>
        <taxon>Parvularculaceae</taxon>
        <taxon>Hyphococcus</taxon>
    </lineage>
</organism>
<accession>A0ABW1KW52</accession>
<proteinExistence type="predicted"/>
<gene>
    <name evidence="1" type="ORF">ACFMB1_01855</name>
</gene>
<sequence>MLVMDMIKNHPQVGDDFTEELGVAVRHAMYCAEICASCADACLAESTAKDMRQCIRNCLDCSDICEATAKTGLRRTAQNIVVLRAQLQACILACEACAEECEKHDNQHCNRCGKMCRECTSDCRQALPEVN</sequence>
<dbReference type="RefSeq" id="WP_379880418.1">
    <property type="nucleotide sequence ID" value="NZ_JBHPON010000001.1"/>
</dbReference>
<reference evidence="1 2" key="1">
    <citation type="submission" date="2024-09" db="EMBL/GenBank/DDBJ databases">
        <authorList>
            <person name="Zhang Z.-H."/>
        </authorList>
    </citation>
    <scope>NUCLEOTIDE SEQUENCE [LARGE SCALE GENOMIC DNA]</scope>
    <source>
        <strain evidence="1 2">HHTR114</strain>
    </source>
</reference>
<evidence type="ECO:0000313" key="1">
    <source>
        <dbReference type="EMBL" id="MFC6034267.1"/>
    </source>
</evidence>
<dbReference type="Pfam" id="PF03860">
    <property type="entry name" value="Csp"/>
    <property type="match status" value="1"/>
</dbReference>
<dbReference type="PANTHER" id="PTHR37310:SF1">
    <property type="entry name" value="CYTOPLASMIC PROTEIN"/>
    <property type="match status" value="1"/>
</dbReference>
<dbReference type="PANTHER" id="PTHR37310">
    <property type="entry name" value="CYTOPLASMIC PROTEIN-RELATED"/>
    <property type="match status" value="1"/>
</dbReference>
<comment type="caution">
    <text evidence="1">The sequence shown here is derived from an EMBL/GenBank/DDBJ whole genome shotgun (WGS) entry which is preliminary data.</text>
</comment>
<dbReference type="Proteomes" id="UP001596116">
    <property type="component" value="Unassembled WGS sequence"/>
</dbReference>
<protein>
    <submittedName>
        <fullName evidence="1">Four-helix bundle copper-binding protein</fullName>
    </submittedName>
</protein>
<dbReference type="Gene3D" id="1.20.1270.360">
    <property type="match status" value="1"/>
</dbReference>
<dbReference type="InterPro" id="IPR005560">
    <property type="entry name" value="Csp_YhjQ"/>
</dbReference>